<keyword evidence="2" id="KW-0472">Membrane</keyword>
<keyword evidence="2" id="KW-1133">Transmembrane helix</keyword>
<dbReference type="EMBL" id="UYSU01038458">
    <property type="protein sequence ID" value="VDM00277.1"/>
    <property type="molecule type" value="Genomic_DNA"/>
</dbReference>
<keyword evidence="4" id="KW-1185">Reference proteome</keyword>
<gene>
    <name evidence="3" type="ORF">SSLN_LOCUS13891</name>
</gene>
<evidence type="ECO:0000313" key="5">
    <source>
        <dbReference type="WBParaSite" id="SSLN_0001442301-mRNA-1"/>
    </source>
</evidence>
<keyword evidence="2" id="KW-0812">Transmembrane</keyword>
<feature type="region of interest" description="Disordered" evidence="1">
    <location>
        <begin position="168"/>
        <end position="191"/>
    </location>
</feature>
<sequence>MAKDCLWSLCGRPFAYPCDLCALQGSRYGCEGRMRVSPALYMALSIQWDPSEVWWYIQEWLWPCQQPVPSPISGLLDSVLTTGSALIMPFVENTRNRVHSFAKTHHLCCNIIGVFFLILGLGFLIWGSILVHNYKNAFSQELTNTTWPSYPNYDDFYYYYDYDREKKNDQDNDNADWESSSGPVGPPQHPQAVYVARPQYPPQQTYQAQPPYPHAGKSAMDHASMPPSYDEVIGPANASAVPYMPVQAAPSAPASEEFEKSAFQ</sequence>
<evidence type="ECO:0000313" key="3">
    <source>
        <dbReference type="EMBL" id="VDM00277.1"/>
    </source>
</evidence>
<evidence type="ECO:0000256" key="1">
    <source>
        <dbReference type="SAM" id="MobiDB-lite"/>
    </source>
</evidence>
<organism evidence="5">
    <name type="scientific">Schistocephalus solidus</name>
    <name type="common">Tapeworm</name>
    <dbReference type="NCBI Taxonomy" id="70667"/>
    <lineage>
        <taxon>Eukaryota</taxon>
        <taxon>Metazoa</taxon>
        <taxon>Spiralia</taxon>
        <taxon>Lophotrochozoa</taxon>
        <taxon>Platyhelminthes</taxon>
        <taxon>Cestoda</taxon>
        <taxon>Eucestoda</taxon>
        <taxon>Diphyllobothriidea</taxon>
        <taxon>Diphyllobothriidae</taxon>
        <taxon>Schistocephalus</taxon>
    </lineage>
</organism>
<name>A0A183TBP3_SCHSO</name>
<evidence type="ECO:0000313" key="4">
    <source>
        <dbReference type="Proteomes" id="UP000275846"/>
    </source>
</evidence>
<dbReference type="AlphaFoldDB" id="A0A183TBP3"/>
<dbReference type="Proteomes" id="UP000275846">
    <property type="component" value="Unassembled WGS sequence"/>
</dbReference>
<protein>
    <submittedName>
        <fullName evidence="5">Protein sidekick-2</fullName>
    </submittedName>
</protein>
<reference evidence="5" key="1">
    <citation type="submission" date="2016-06" db="UniProtKB">
        <authorList>
            <consortium name="WormBaseParasite"/>
        </authorList>
    </citation>
    <scope>IDENTIFICATION</scope>
</reference>
<proteinExistence type="predicted"/>
<reference evidence="3 4" key="2">
    <citation type="submission" date="2018-11" db="EMBL/GenBank/DDBJ databases">
        <authorList>
            <consortium name="Pathogen Informatics"/>
        </authorList>
    </citation>
    <scope>NUCLEOTIDE SEQUENCE [LARGE SCALE GENOMIC DNA]</scope>
    <source>
        <strain evidence="3 4">NST_G2</strain>
    </source>
</reference>
<accession>A0A183TBP3</accession>
<feature type="transmembrane region" description="Helical" evidence="2">
    <location>
        <begin position="107"/>
        <end position="131"/>
    </location>
</feature>
<dbReference type="WBParaSite" id="SSLN_0001442301-mRNA-1">
    <property type="protein sequence ID" value="SSLN_0001442301-mRNA-1"/>
    <property type="gene ID" value="SSLN_0001442301"/>
</dbReference>
<feature type="region of interest" description="Disordered" evidence="1">
    <location>
        <begin position="203"/>
        <end position="231"/>
    </location>
</feature>
<evidence type="ECO:0000256" key="2">
    <source>
        <dbReference type="SAM" id="Phobius"/>
    </source>
</evidence>